<dbReference type="InterPro" id="IPR003582">
    <property type="entry name" value="ShKT_dom"/>
</dbReference>
<evidence type="ECO:0000259" key="2">
    <source>
        <dbReference type="PROSITE" id="PS51670"/>
    </source>
</evidence>
<feature type="domain" description="ShKT" evidence="2">
    <location>
        <begin position="58"/>
        <end position="92"/>
    </location>
</feature>
<dbReference type="KEGG" id="ehx:EMIHUDRAFT_456592"/>
<proteinExistence type="predicted"/>
<keyword evidence="4" id="KW-1185">Reference proteome</keyword>
<feature type="domain" description="ShKT" evidence="2">
    <location>
        <begin position="22"/>
        <end position="54"/>
    </location>
</feature>
<dbReference type="EnsemblProtists" id="EOD30418">
    <property type="protein sequence ID" value="EOD30418"/>
    <property type="gene ID" value="EMIHUDRAFT_456592"/>
</dbReference>
<dbReference type="Pfam" id="PF01549">
    <property type="entry name" value="ShK"/>
    <property type="match status" value="6"/>
</dbReference>
<reference evidence="4" key="1">
    <citation type="journal article" date="2013" name="Nature">
        <title>Pan genome of the phytoplankton Emiliania underpins its global distribution.</title>
        <authorList>
            <person name="Read B.A."/>
            <person name="Kegel J."/>
            <person name="Klute M.J."/>
            <person name="Kuo A."/>
            <person name="Lefebvre S.C."/>
            <person name="Maumus F."/>
            <person name="Mayer C."/>
            <person name="Miller J."/>
            <person name="Monier A."/>
            <person name="Salamov A."/>
            <person name="Young J."/>
            <person name="Aguilar M."/>
            <person name="Claverie J.M."/>
            <person name="Frickenhaus S."/>
            <person name="Gonzalez K."/>
            <person name="Herman E.K."/>
            <person name="Lin Y.C."/>
            <person name="Napier J."/>
            <person name="Ogata H."/>
            <person name="Sarno A.F."/>
            <person name="Shmutz J."/>
            <person name="Schroeder D."/>
            <person name="de Vargas C."/>
            <person name="Verret F."/>
            <person name="von Dassow P."/>
            <person name="Valentin K."/>
            <person name="Van de Peer Y."/>
            <person name="Wheeler G."/>
            <person name="Dacks J.B."/>
            <person name="Delwiche C.F."/>
            <person name="Dyhrman S.T."/>
            <person name="Glockner G."/>
            <person name="John U."/>
            <person name="Richards T."/>
            <person name="Worden A.Z."/>
            <person name="Zhang X."/>
            <person name="Grigoriev I.V."/>
            <person name="Allen A.E."/>
            <person name="Bidle K."/>
            <person name="Borodovsky M."/>
            <person name="Bowler C."/>
            <person name="Brownlee C."/>
            <person name="Cock J.M."/>
            <person name="Elias M."/>
            <person name="Gladyshev V.N."/>
            <person name="Groth M."/>
            <person name="Guda C."/>
            <person name="Hadaegh A."/>
            <person name="Iglesias-Rodriguez M.D."/>
            <person name="Jenkins J."/>
            <person name="Jones B.M."/>
            <person name="Lawson T."/>
            <person name="Leese F."/>
            <person name="Lindquist E."/>
            <person name="Lobanov A."/>
            <person name="Lomsadze A."/>
            <person name="Malik S.B."/>
            <person name="Marsh M.E."/>
            <person name="Mackinder L."/>
            <person name="Mock T."/>
            <person name="Mueller-Roeber B."/>
            <person name="Pagarete A."/>
            <person name="Parker M."/>
            <person name="Probert I."/>
            <person name="Quesneville H."/>
            <person name="Raines C."/>
            <person name="Rensing S.A."/>
            <person name="Riano-Pachon D.M."/>
            <person name="Richier S."/>
            <person name="Rokitta S."/>
            <person name="Shiraiwa Y."/>
            <person name="Soanes D.M."/>
            <person name="van der Giezen M."/>
            <person name="Wahlund T.M."/>
            <person name="Williams B."/>
            <person name="Wilson W."/>
            <person name="Wolfe G."/>
            <person name="Wurch L.L."/>
        </authorList>
    </citation>
    <scope>NUCLEOTIDE SEQUENCE</scope>
</reference>
<dbReference type="RefSeq" id="XP_005764050.1">
    <property type="nucleotide sequence ID" value="XM_005763993.1"/>
</dbReference>
<name>A0A0D3K3T3_EMIH1</name>
<feature type="domain" description="ShKT" evidence="2">
    <location>
        <begin position="235"/>
        <end position="271"/>
    </location>
</feature>
<dbReference type="PANTHER" id="PTHR21724:SF109">
    <property type="entry name" value="SHKT DOMAIN-CONTAINING PROTEIN"/>
    <property type="match status" value="1"/>
</dbReference>
<sequence>MTRSYLFLCASLVLRADAWGFCADNDSSCGNWAKKGECEKDHVKKLCPHSCSVCTHTCRDSDPSCKQWGELGECEKNMMAMFKDCPVTCGVCKTKCYDKDVDCGGWARDGLCKKDPNLFTTCPVSCGTCTHLCLDKQNDCPQWASENQCIDNPAFMLKECPHSCMVCNEMTHKAAKHPVDIEAKTADGRNMAPRAACGDSDRKQCHIWGEHECGSNPSSVMKLCPEMCGVCTLACEDKYSDCPNWAQDPTSACDAKKDFMLPNCPQSCGVCASMHDFQDSSKDEV</sequence>
<protein>
    <recommendedName>
        <fullName evidence="2">ShKT domain-containing protein</fullName>
    </recommendedName>
</protein>
<evidence type="ECO:0000256" key="1">
    <source>
        <dbReference type="SAM" id="SignalP"/>
    </source>
</evidence>
<accession>A0A0D3K3T3</accession>
<feature type="domain" description="ShKT" evidence="2">
    <location>
        <begin position="133"/>
        <end position="167"/>
    </location>
</feature>
<dbReference type="KEGG" id="ehx:EMIHUDRAFT_437585"/>
<evidence type="ECO:0000313" key="3">
    <source>
        <dbReference type="EnsemblProtists" id="EOD30418"/>
    </source>
</evidence>
<feature type="domain" description="ShKT" evidence="2">
    <location>
        <begin position="96"/>
        <end position="129"/>
    </location>
</feature>
<dbReference type="GeneID" id="17257743"/>
<reference evidence="3" key="2">
    <citation type="submission" date="2024-10" db="UniProtKB">
        <authorList>
            <consortium name="EnsemblProtists"/>
        </authorList>
    </citation>
    <scope>IDENTIFICATION</scope>
</reference>
<dbReference type="Gene3D" id="1.10.10.1940">
    <property type="match status" value="1"/>
</dbReference>
<feature type="chain" id="PRO_5044053614" description="ShKT domain-containing protein" evidence="1">
    <location>
        <begin position="19"/>
        <end position="285"/>
    </location>
</feature>
<dbReference type="AlphaFoldDB" id="A0A0D3K3T3"/>
<dbReference type="eggNOG" id="ENOG502S9GE">
    <property type="taxonomic scope" value="Eukaryota"/>
</dbReference>
<dbReference type="RefSeq" id="XP_005782847.1">
    <property type="nucleotide sequence ID" value="XM_005782790.1"/>
</dbReference>
<dbReference type="Proteomes" id="UP000013827">
    <property type="component" value="Unassembled WGS sequence"/>
</dbReference>
<dbReference type="OMA" id="CAKWMRT"/>
<organism evidence="3 4">
    <name type="scientific">Emiliania huxleyi (strain CCMP1516)</name>
    <dbReference type="NCBI Taxonomy" id="280463"/>
    <lineage>
        <taxon>Eukaryota</taxon>
        <taxon>Haptista</taxon>
        <taxon>Haptophyta</taxon>
        <taxon>Prymnesiophyceae</taxon>
        <taxon>Isochrysidales</taxon>
        <taxon>Noelaerhabdaceae</taxon>
        <taxon>Emiliania</taxon>
    </lineage>
</organism>
<evidence type="ECO:0000313" key="4">
    <source>
        <dbReference type="Proteomes" id="UP000013827"/>
    </source>
</evidence>
<keyword evidence="1" id="KW-0732">Signal</keyword>
<dbReference type="EnsemblProtists" id="EOD11621">
    <property type="protein sequence ID" value="EOD11621"/>
    <property type="gene ID" value="EMIHUDRAFT_437585"/>
</dbReference>
<dbReference type="PANTHER" id="PTHR21724">
    <property type="entry name" value="SHKT DOMAIN-CONTAINING PROTEIN"/>
    <property type="match status" value="1"/>
</dbReference>
<dbReference type="SMART" id="SM00254">
    <property type="entry name" value="ShKT"/>
    <property type="match status" value="6"/>
</dbReference>
<dbReference type="PaxDb" id="2903-EOD11621"/>
<feature type="signal peptide" evidence="1">
    <location>
        <begin position="1"/>
        <end position="18"/>
    </location>
</feature>
<dbReference type="HOGENOM" id="CLU_1039894_0_0_1"/>
<dbReference type="PROSITE" id="PS51670">
    <property type="entry name" value="SHKT"/>
    <property type="match status" value="5"/>
</dbReference>
<dbReference type="GeneID" id="17275692"/>